<reference evidence="3 4" key="1">
    <citation type="journal article" date="2012" name="J. Bacteriol.">
        <title>Complete genome sequence of strain 1860, a crenarchaeon of the genus pyrobaculum able to grow with various electron acceptors.</title>
        <authorList>
            <person name="Mardanov A.V."/>
            <person name="Gumerov V.M."/>
            <person name="Slobodkina G.B."/>
            <person name="Beletsky A.V."/>
            <person name="Bonch-Osmolovskaya E.A."/>
            <person name="Ravin N.V."/>
            <person name="Skryabin K.G."/>
        </authorList>
    </citation>
    <scope>NUCLEOTIDE SEQUENCE [LARGE SCALE GENOMIC DNA]</scope>
    <source>
        <strain evidence="3 4">1860</strain>
    </source>
</reference>
<dbReference type="GO" id="GO:0016740">
    <property type="term" value="F:transferase activity"/>
    <property type="evidence" value="ECO:0007669"/>
    <property type="project" value="UniProtKB-KW"/>
</dbReference>
<dbReference type="EMBL" id="CP003098">
    <property type="protein sequence ID" value="AET33913.1"/>
    <property type="molecule type" value="Genomic_DNA"/>
</dbReference>
<keyword evidence="4" id="KW-1185">Reference proteome</keyword>
<proteinExistence type="predicted"/>
<name>G7VD34_9CREN</name>
<feature type="region of interest" description="Disordered" evidence="2">
    <location>
        <begin position="435"/>
        <end position="454"/>
    </location>
</feature>
<sequence>MAKFTRIIFKNHFILYPMNYFDVIVTFFKNPIDSKPLEGVKVVEFAHYILGPNIPRLLAQLGAEVVKVEPPPRGDRWKYASMWGGRGFFKGMRIDYLYLNSNKYFLGLDFRSEKGRELMLELVKRADIFVENMEPGTLDRYGLGYLQLREVNPRLIYVSASGYGQFGPLHKLPSYDIIGQAESGIMDTTGWEEGEVNELYRLPDYPGDWLPSTMAVSAVIAALIYRVKSGRGQYIDLSQAASLQRFMYHFVYMSATGRRMGRSGFFDPFAVVSGVFKTADGKFVAVAAMTERQAKALAEVVPGLAEAVGDKWRSYKALAEWVAKMTLGDVLDVCKKLGVPAQPVMNDFDVVSDPWRWERGSVVKIVDRLYGEIVVPGPVVKMAGVDLDVKWVARPVGYHNKLVLKKWLGYGAEEVDELVKRGVLGYWDGQIGNTPPPGWRAEDDPVYLGERDEV</sequence>
<dbReference type="KEGG" id="pyr:P186_2527"/>
<dbReference type="Proteomes" id="UP000005867">
    <property type="component" value="Chromosome"/>
</dbReference>
<protein>
    <submittedName>
        <fullName evidence="3">L-carnitine dehydratase/bile acid-inducible protein F</fullName>
    </submittedName>
</protein>
<evidence type="ECO:0000313" key="4">
    <source>
        <dbReference type="Proteomes" id="UP000005867"/>
    </source>
</evidence>
<dbReference type="InterPro" id="IPR003673">
    <property type="entry name" value="CoA-Trfase_fam_III"/>
</dbReference>
<dbReference type="Pfam" id="PF02515">
    <property type="entry name" value="CoA_transf_3"/>
    <property type="match status" value="1"/>
</dbReference>
<keyword evidence="1" id="KW-0808">Transferase</keyword>
<dbReference type="InterPro" id="IPR044855">
    <property type="entry name" value="CoA-Trfase_III_dom3_sf"/>
</dbReference>
<evidence type="ECO:0000256" key="2">
    <source>
        <dbReference type="SAM" id="MobiDB-lite"/>
    </source>
</evidence>
<dbReference type="HOGENOM" id="CLU_033975_2_0_2"/>
<dbReference type="Gene3D" id="3.30.1540.10">
    <property type="entry name" value="formyl-coa transferase, domain 3"/>
    <property type="match status" value="1"/>
</dbReference>
<accession>G7VD34</accession>
<dbReference type="AlphaFoldDB" id="G7VD34"/>
<dbReference type="SUPFAM" id="SSF89796">
    <property type="entry name" value="CoA-transferase family III (CaiB/BaiF)"/>
    <property type="match status" value="1"/>
</dbReference>
<dbReference type="STRING" id="1104324.P186_2527"/>
<dbReference type="eggNOG" id="arCOG02304">
    <property type="taxonomic scope" value="Archaea"/>
</dbReference>
<dbReference type="InterPro" id="IPR023606">
    <property type="entry name" value="CoA-Trfase_III_dom_1_sf"/>
</dbReference>
<gene>
    <name evidence="3" type="ORF">P186_2527</name>
</gene>
<evidence type="ECO:0000256" key="1">
    <source>
        <dbReference type="ARBA" id="ARBA00022679"/>
    </source>
</evidence>
<dbReference type="InterPro" id="IPR050509">
    <property type="entry name" value="CoA-transferase_III"/>
</dbReference>
<evidence type="ECO:0000313" key="3">
    <source>
        <dbReference type="EMBL" id="AET33913.1"/>
    </source>
</evidence>
<dbReference type="PANTHER" id="PTHR48228">
    <property type="entry name" value="SUCCINYL-COA--D-CITRAMALATE COA-TRANSFERASE"/>
    <property type="match status" value="1"/>
</dbReference>
<dbReference type="BioCyc" id="PSP1104324:GJSN-2473-MONOMER"/>
<organism evidence="3 4">
    <name type="scientific">Pyrobaculum ferrireducens</name>
    <dbReference type="NCBI Taxonomy" id="1104324"/>
    <lineage>
        <taxon>Archaea</taxon>
        <taxon>Thermoproteota</taxon>
        <taxon>Thermoprotei</taxon>
        <taxon>Thermoproteales</taxon>
        <taxon>Thermoproteaceae</taxon>
        <taxon>Pyrobaculum</taxon>
    </lineage>
</organism>
<dbReference type="Gene3D" id="3.40.50.10540">
    <property type="entry name" value="Crotonobetainyl-coa:carnitine coa-transferase, domain 1"/>
    <property type="match status" value="1"/>
</dbReference>
<dbReference type="PANTHER" id="PTHR48228:SF6">
    <property type="entry name" value="L-CARNITINE COA-TRANSFERASE"/>
    <property type="match status" value="1"/>
</dbReference>